<organism evidence="2">
    <name type="scientific">Fusarium oxysporum f. sp. conglutinans race 2 54008</name>
    <dbReference type="NCBI Taxonomy" id="1089457"/>
    <lineage>
        <taxon>Eukaryota</taxon>
        <taxon>Fungi</taxon>
        <taxon>Dikarya</taxon>
        <taxon>Ascomycota</taxon>
        <taxon>Pezizomycotina</taxon>
        <taxon>Sordariomycetes</taxon>
        <taxon>Hypocreomycetidae</taxon>
        <taxon>Hypocreales</taxon>
        <taxon>Nectriaceae</taxon>
        <taxon>Fusarium</taxon>
        <taxon>Fusarium oxysporum species complex</taxon>
    </lineage>
</organism>
<gene>
    <name evidence="2" type="ORF">FOPG_16737</name>
</gene>
<accession>X0H599</accession>
<dbReference type="Proteomes" id="UP000030676">
    <property type="component" value="Unassembled WGS sequence"/>
</dbReference>
<evidence type="ECO:0000313" key="2">
    <source>
        <dbReference type="EMBL" id="EXL67126.1"/>
    </source>
</evidence>
<sequence>MTTLRAATTPEIVHEHENIGLNELKQPSLTEVDPVIEIKAQLHHLLAGDNQKNDDEYPVPPQTPVQK</sequence>
<proteinExistence type="predicted"/>
<reference evidence="2" key="1">
    <citation type="submission" date="2011-11" db="EMBL/GenBank/DDBJ databases">
        <title>The Genome Sequence of Fusarium oxysporum PHW808.</title>
        <authorList>
            <consortium name="The Broad Institute Genome Sequencing Platform"/>
            <person name="Ma L.-J."/>
            <person name="Gale L.R."/>
            <person name="Schwartz D.C."/>
            <person name="Zhou S."/>
            <person name="Corby-Kistler H."/>
            <person name="Young S.K."/>
            <person name="Zeng Q."/>
            <person name="Gargeya S."/>
            <person name="Fitzgerald M."/>
            <person name="Haas B."/>
            <person name="Abouelleil A."/>
            <person name="Alvarado L."/>
            <person name="Arachchi H.M."/>
            <person name="Berlin A."/>
            <person name="Brown A."/>
            <person name="Chapman S.B."/>
            <person name="Chen Z."/>
            <person name="Dunbar C."/>
            <person name="Freedman E."/>
            <person name="Gearin G."/>
            <person name="Goldberg J."/>
            <person name="Griggs A."/>
            <person name="Gujja S."/>
            <person name="Heiman D."/>
            <person name="Howarth C."/>
            <person name="Larson L."/>
            <person name="Lui A."/>
            <person name="MacDonald P.J.P."/>
            <person name="Montmayeur A."/>
            <person name="Murphy C."/>
            <person name="Neiman D."/>
            <person name="Pearson M."/>
            <person name="Priest M."/>
            <person name="Roberts A."/>
            <person name="Saif S."/>
            <person name="Shea T."/>
            <person name="Shenoy N."/>
            <person name="Sisk P."/>
            <person name="Stolte C."/>
            <person name="Sykes S."/>
            <person name="Wortman J."/>
            <person name="Nusbaum C."/>
            <person name="Birren B."/>
        </authorList>
    </citation>
    <scope>NUCLEOTIDE SEQUENCE [LARGE SCALE GENOMIC DNA]</scope>
    <source>
        <strain evidence="2">54008</strain>
    </source>
</reference>
<dbReference type="HOGENOM" id="CLU_2812464_0_0_1"/>
<name>X0H599_FUSOX</name>
<evidence type="ECO:0000256" key="1">
    <source>
        <dbReference type="SAM" id="MobiDB-lite"/>
    </source>
</evidence>
<feature type="region of interest" description="Disordered" evidence="1">
    <location>
        <begin position="47"/>
        <end position="67"/>
    </location>
</feature>
<protein>
    <submittedName>
        <fullName evidence="2">Uncharacterized protein</fullName>
    </submittedName>
</protein>
<reference evidence="2" key="2">
    <citation type="submission" date="2012-05" db="EMBL/GenBank/DDBJ databases">
        <title>The Genome Annotation of Fusarium oxysporum PHW808.</title>
        <authorList>
            <consortium name="The Broad Institute Genomics Platform"/>
            <person name="Ma L.-J."/>
            <person name="Corby-Kistler H."/>
            <person name="Broz K."/>
            <person name="Gale L.R."/>
            <person name="Jonkers W."/>
            <person name="O'Donnell K."/>
            <person name="Ploetz R."/>
            <person name="Steinberg C."/>
            <person name="Schwartz D.C."/>
            <person name="VanEtten H."/>
            <person name="Zhou S."/>
            <person name="Young S.K."/>
            <person name="Zeng Q."/>
            <person name="Gargeya S."/>
            <person name="Fitzgerald M."/>
            <person name="Abouelleil A."/>
            <person name="Alvarado L."/>
            <person name="Chapman S.B."/>
            <person name="Gainer-Dewar J."/>
            <person name="Goldberg J."/>
            <person name="Griggs A."/>
            <person name="Gujja S."/>
            <person name="Hansen M."/>
            <person name="Howarth C."/>
            <person name="Imamovic A."/>
            <person name="Ireland A."/>
            <person name="Larimer J."/>
            <person name="McCowan C."/>
            <person name="Murphy C."/>
            <person name="Pearson M."/>
            <person name="Poon T.W."/>
            <person name="Priest M."/>
            <person name="Roberts A."/>
            <person name="Saif S."/>
            <person name="Shea T."/>
            <person name="Sykes S."/>
            <person name="Wortman J."/>
            <person name="Nusbaum C."/>
            <person name="Birren B."/>
        </authorList>
    </citation>
    <scope>NUCLEOTIDE SEQUENCE</scope>
    <source>
        <strain evidence="2">54008</strain>
    </source>
</reference>
<dbReference type="AlphaFoldDB" id="X0H599"/>
<feature type="compositionally biased region" description="Pro residues" evidence="1">
    <location>
        <begin position="58"/>
        <end position="67"/>
    </location>
</feature>
<dbReference type="EMBL" id="JH658979">
    <property type="protein sequence ID" value="EXL67126.1"/>
    <property type="molecule type" value="Genomic_DNA"/>
</dbReference>